<dbReference type="GO" id="GO:0035438">
    <property type="term" value="F:cyclic-di-GMP binding"/>
    <property type="evidence" value="ECO:0007669"/>
    <property type="project" value="InterPro"/>
</dbReference>
<dbReference type="PATRIC" id="fig|135826.4.peg.2680"/>
<evidence type="ECO:0000313" key="2">
    <source>
        <dbReference type="EMBL" id="KIL46568.1"/>
    </source>
</evidence>
<accession>A0A0C2VRF9</accession>
<dbReference type="AlphaFoldDB" id="A0A0C2VRF9"/>
<sequence>MTITQLAGRPLSIGNTPILIDDIGGGGLSFTGKMELPIRQDVMMKFSFEINGKLFEMTGQCRRKDELKNQLYSYGVEFLIKENDRDKLISALHDLQMHLKENPYNPIYPYFKEEAVEYFRG</sequence>
<organism evidence="2 3">
    <name type="scientific">Jeotgalibacillus alimentarius</name>
    <dbReference type="NCBI Taxonomy" id="135826"/>
    <lineage>
        <taxon>Bacteria</taxon>
        <taxon>Bacillati</taxon>
        <taxon>Bacillota</taxon>
        <taxon>Bacilli</taxon>
        <taxon>Bacillales</taxon>
        <taxon>Caryophanaceae</taxon>
        <taxon>Jeotgalibacillus</taxon>
    </lineage>
</organism>
<dbReference type="Pfam" id="PF07238">
    <property type="entry name" value="PilZ"/>
    <property type="match status" value="1"/>
</dbReference>
<dbReference type="EMBL" id="JXRQ01000025">
    <property type="protein sequence ID" value="KIL46568.1"/>
    <property type="molecule type" value="Genomic_DNA"/>
</dbReference>
<name>A0A0C2VRF9_9BACL</name>
<proteinExistence type="predicted"/>
<comment type="caution">
    <text evidence="2">The sequence shown here is derived from an EMBL/GenBank/DDBJ whole genome shotgun (WGS) entry which is preliminary data.</text>
</comment>
<dbReference type="Proteomes" id="UP000031950">
    <property type="component" value="Unassembled WGS sequence"/>
</dbReference>
<gene>
    <name evidence="2" type="ORF">KP77_26950</name>
</gene>
<evidence type="ECO:0000259" key="1">
    <source>
        <dbReference type="Pfam" id="PF07238"/>
    </source>
</evidence>
<dbReference type="InterPro" id="IPR009875">
    <property type="entry name" value="PilZ_domain"/>
</dbReference>
<feature type="domain" description="PilZ" evidence="1">
    <location>
        <begin position="20"/>
        <end position="89"/>
    </location>
</feature>
<keyword evidence="3" id="KW-1185">Reference proteome</keyword>
<evidence type="ECO:0000313" key="3">
    <source>
        <dbReference type="Proteomes" id="UP000031950"/>
    </source>
</evidence>
<reference evidence="2 3" key="1">
    <citation type="submission" date="2015-01" db="EMBL/GenBank/DDBJ databases">
        <title>Genome sequence of Jeotgalibacillus alimentarius.</title>
        <authorList>
            <person name="Goh K.M."/>
            <person name="Chan K.-G."/>
            <person name="Yaakop A.S."/>
            <person name="Ee R."/>
            <person name="Gan H.M."/>
            <person name="Chan C.S."/>
        </authorList>
    </citation>
    <scope>NUCLEOTIDE SEQUENCE [LARGE SCALE GENOMIC DNA]</scope>
    <source>
        <strain evidence="2 3">YKJ-13</strain>
    </source>
</reference>
<protein>
    <recommendedName>
        <fullName evidence="1">PilZ domain-containing protein</fullName>
    </recommendedName>
</protein>
<dbReference type="STRING" id="135826.KP77_26950"/>